<reference evidence="7 8" key="1">
    <citation type="journal article" date="2018" name="Nat. Biotechnol.">
        <title>A standardized bacterial taxonomy based on genome phylogeny substantially revises the tree of life.</title>
        <authorList>
            <person name="Parks D.H."/>
            <person name="Chuvochina M."/>
            <person name="Waite D.W."/>
            <person name="Rinke C."/>
            <person name="Skarshewski A."/>
            <person name="Chaumeil P.A."/>
            <person name="Hugenholtz P."/>
        </authorList>
    </citation>
    <scope>NUCLEOTIDE SEQUENCE [LARGE SCALE GENOMIC DNA]</scope>
    <source>
        <strain evidence="7">UBA11701</strain>
    </source>
</reference>
<keyword evidence="4" id="KW-0169">Cobalamin biosynthesis</keyword>
<comment type="similarity">
    <text evidence="4">Belongs to the Cob(I)alamin adenosyltransferase family.</text>
</comment>
<name>A0A3D0ZQF0_UNCKA</name>
<dbReference type="GO" id="GO:0008817">
    <property type="term" value="F:corrinoid adenosyltransferase activity"/>
    <property type="evidence" value="ECO:0007669"/>
    <property type="project" value="UniProtKB-UniRule"/>
</dbReference>
<dbReference type="EC" id="2.5.1.17" evidence="4"/>
<dbReference type="GO" id="GO:0005524">
    <property type="term" value="F:ATP binding"/>
    <property type="evidence" value="ECO:0007669"/>
    <property type="project" value="UniProtKB-UniRule"/>
</dbReference>
<evidence type="ECO:0000313" key="7">
    <source>
        <dbReference type="EMBL" id="HCC41918.1"/>
    </source>
</evidence>
<dbReference type="PANTHER" id="PTHR12213:SF0">
    <property type="entry name" value="CORRINOID ADENOSYLTRANSFERASE MMAB"/>
    <property type="match status" value="1"/>
</dbReference>
<dbReference type="PANTHER" id="PTHR12213">
    <property type="entry name" value="CORRINOID ADENOSYLTRANSFERASE"/>
    <property type="match status" value="1"/>
</dbReference>
<feature type="domain" description="Cobalamin adenosyltransferase-like" evidence="6">
    <location>
        <begin position="3"/>
        <end position="165"/>
    </location>
</feature>
<sequence length="179" mass="19939">MKLYTKEGDTGTSALLGSTRRMPKSRPVFEILGLVDEVNATLGCALVTLKKSRETTLLLSIQEDIFLIGSYVAGLKVSSADKAEWAEKVKDLEDRIDAYSAKLPPLKAFILPGGSEAASHMHLARVKARALERNLVAYTGKNSLKFLLPYINRLSDLLFVLARYVNMKLGKEEKLWRLK</sequence>
<dbReference type="Pfam" id="PF01923">
    <property type="entry name" value="Cob_adeno_trans"/>
    <property type="match status" value="1"/>
</dbReference>
<comment type="caution">
    <text evidence="7">The sequence shown here is derived from an EMBL/GenBank/DDBJ whole genome shotgun (WGS) entry which is preliminary data.</text>
</comment>
<proteinExistence type="inferred from homology"/>
<evidence type="ECO:0000259" key="6">
    <source>
        <dbReference type="Pfam" id="PF01923"/>
    </source>
</evidence>
<dbReference type="Gene3D" id="1.20.1200.10">
    <property type="entry name" value="Cobalamin adenosyltransferase-like"/>
    <property type="match status" value="1"/>
</dbReference>
<keyword evidence="5" id="KW-0175">Coiled coil</keyword>
<dbReference type="UniPathway" id="UPA00148">
    <property type="reaction ID" value="UER00233"/>
</dbReference>
<gene>
    <name evidence="7" type="ORF">DEP93_00395</name>
</gene>
<dbReference type="SUPFAM" id="SSF89028">
    <property type="entry name" value="Cobalamin adenosyltransferase-like"/>
    <property type="match status" value="1"/>
</dbReference>
<evidence type="ECO:0000256" key="3">
    <source>
        <dbReference type="ARBA" id="ARBA00022840"/>
    </source>
</evidence>
<evidence type="ECO:0000256" key="2">
    <source>
        <dbReference type="ARBA" id="ARBA00022741"/>
    </source>
</evidence>
<accession>A0A3D0ZQF0</accession>
<organism evidence="7 8">
    <name type="scientific">candidate division WWE3 bacterium</name>
    <dbReference type="NCBI Taxonomy" id="2053526"/>
    <lineage>
        <taxon>Bacteria</taxon>
        <taxon>Katanobacteria</taxon>
    </lineage>
</organism>
<dbReference type="EMBL" id="DOZN01000005">
    <property type="protein sequence ID" value="HCC41918.1"/>
    <property type="molecule type" value="Genomic_DNA"/>
</dbReference>
<comment type="catalytic activity">
    <reaction evidence="4">
        <text>2 cob(II)alamin + reduced [electron-transfer flavoprotein] + 2 ATP = 2 adenosylcob(III)alamin + 2 triphosphate + oxidized [electron-transfer flavoprotein] + 3 H(+)</text>
        <dbReference type="Rhea" id="RHEA:28671"/>
        <dbReference type="Rhea" id="RHEA-COMP:10685"/>
        <dbReference type="Rhea" id="RHEA-COMP:10686"/>
        <dbReference type="ChEBI" id="CHEBI:15378"/>
        <dbReference type="ChEBI" id="CHEBI:16304"/>
        <dbReference type="ChEBI" id="CHEBI:18036"/>
        <dbReference type="ChEBI" id="CHEBI:18408"/>
        <dbReference type="ChEBI" id="CHEBI:30616"/>
        <dbReference type="ChEBI" id="CHEBI:57692"/>
        <dbReference type="ChEBI" id="CHEBI:58307"/>
        <dbReference type="EC" id="2.5.1.17"/>
    </reaction>
</comment>
<dbReference type="AlphaFoldDB" id="A0A3D0ZQF0"/>
<dbReference type="Proteomes" id="UP000263336">
    <property type="component" value="Unassembled WGS sequence"/>
</dbReference>
<feature type="coiled-coil region" evidence="5">
    <location>
        <begin position="75"/>
        <end position="102"/>
    </location>
</feature>
<keyword evidence="2 4" id="KW-0547">Nucleotide-binding</keyword>
<dbReference type="InterPro" id="IPR036451">
    <property type="entry name" value="CblAdoTrfase-like_sf"/>
</dbReference>
<dbReference type="InterPro" id="IPR016030">
    <property type="entry name" value="CblAdoTrfase-like"/>
</dbReference>
<evidence type="ECO:0000256" key="5">
    <source>
        <dbReference type="SAM" id="Coils"/>
    </source>
</evidence>
<comment type="pathway">
    <text evidence="4">Cofactor biosynthesis; adenosylcobalamin biosynthesis; adenosylcobalamin from cob(II)yrinate a,c-diamide: step 2/7.</text>
</comment>
<comment type="catalytic activity">
    <reaction evidence="4">
        <text>2 cob(II)yrinate a,c diamide + reduced [electron-transfer flavoprotein] + 2 ATP = 2 adenosylcob(III)yrinate a,c-diamide + 2 triphosphate + oxidized [electron-transfer flavoprotein] + 3 H(+)</text>
        <dbReference type="Rhea" id="RHEA:11528"/>
        <dbReference type="Rhea" id="RHEA-COMP:10685"/>
        <dbReference type="Rhea" id="RHEA-COMP:10686"/>
        <dbReference type="ChEBI" id="CHEBI:15378"/>
        <dbReference type="ChEBI" id="CHEBI:18036"/>
        <dbReference type="ChEBI" id="CHEBI:30616"/>
        <dbReference type="ChEBI" id="CHEBI:57692"/>
        <dbReference type="ChEBI" id="CHEBI:58307"/>
        <dbReference type="ChEBI" id="CHEBI:58503"/>
        <dbReference type="ChEBI" id="CHEBI:58537"/>
        <dbReference type="EC" id="2.5.1.17"/>
    </reaction>
</comment>
<dbReference type="InterPro" id="IPR029499">
    <property type="entry name" value="PduO-typ"/>
</dbReference>
<protein>
    <recommendedName>
        <fullName evidence="4">Corrinoid adenosyltransferase</fullName>
        <ecNumber evidence="4">2.5.1.17</ecNumber>
    </recommendedName>
    <alternativeName>
        <fullName evidence="4">Cob(II)alamin adenosyltransferase</fullName>
    </alternativeName>
    <alternativeName>
        <fullName evidence="4">Cob(II)yrinic acid a,c-diamide adenosyltransferase</fullName>
    </alternativeName>
    <alternativeName>
        <fullName evidence="4">Cobinamide/cobalamin adenosyltransferase</fullName>
    </alternativeName>
</protein>
<keyword evidence="1 4" id="KW-0808">Transferase</keyword>
<evidence type="ECO:0000256" key="1">
    <source>
        <dbReference type="ARBA" id="ARBA00022679"/>
    </source>
</evidence>
<evidence type="ECO:0000313" key="8">
    <source>
        <dbReference type="Proteomes" id="UP000263336"/>
    </source>
</evidence>
<dbReference type="GO" id="GO:0009236">
    <property type="term" value="P:cobalamin biosynthetic process"/>
    <property type="evidence" value="ECO:0007669"/>
    <property type="project" value="UniProtKB-UniRule"/>
</dbReference>
<evidence type="ECO:0000256" key="4">
    <source>
        <dbReference type="RuleBase" id="RU366026"/>
    </source>
</evidence>
<keyword evidence="3 4" id="KW-0067">ATP-binding</keyword>
<dbReference type="NCBIfam" id="TIGR00636">
    <property type="entry name" value="PduO_Nterm"/>
    <property type="match status" value="1"/>
</dbReference>